<organism evidence="6 7">
    <name type="scientific">Donghicola mangrovi</name>
    <dbReference type="NCBI Taxonomy" id="2729614"/>
    <lineage>
        <taxon>Bacteria</taxon>
        <taxon>Pseudomonadati</taxon>
        <taxon>Pseudomonadota</taxon>
        <taxon>Alphaproteobacteria</taxon>
        <taxon>Rhodobacterales</taxon>
        <taxon>Roseobacteraceae</taxon>
        <taxon>Donghicola</taxon>
    </lineage>
</organism>
<dbReference type="Pfam" id="PF04198">
    <property type="entry name" value="Sugar-bind"/>
    <property type="match status" value="1"/>
</dbReference>
<gene>
    <name evidence="6" type="ORF">HJ536_07345</name>
</gene>
<evidence type="ECO:0000256" key="4">
    <source>
        <dbReference type="ARBA" id="ARBA00023163"/>
    </source>
</evidence>
<dbReference type="RefSeq" id="WP_177157204.1">
    <property type="nucleotide sequence ID" value="NZ_JABCJE010000002.1"/>
</dbReference>
<proteinExistence type="inferred from homology"/>
<dbReference type="GO" id="GO:0003677">
    <property type="term" value="F:DNA binding"/>
    <property type="evidence" value="ECO:0007669"/>
    <property type="project" value="UniProtKB-KW"/>
</dbReference>
<dbReference type="InterPro" id="IPR036388">
    <property type="entry name" value="WH-like_DNA-bd_sf"/>
</dbReference>
<evidence type="ECO:0000313" key="7">
    <source>
        <dbReference type="Proteomes" id="UP000592216"/>
    </source>
</evidence>
<protein>
    <submittedName>
        <fullName evidence="6">Sugar-binding transcriptional regulator</fullName>
    </submittedName>
</protein>
<reference evidence="6 7" key="1">
    <citation type="submission" date="2020-04" db="EMBL/GenBank/DDBJ databases">
        <title>Donghicola sp., a member of the Rhodobacteraceae family isolated from mangrove forest in Thailand.</title>
        <authorList>
            <person name="Charoenyingcharoen P."/>
            <person name="Yukphan P."/>
        </authorList>
    </citation>
    <scope>NUCLEOTIDE SEQUENCE [LARGE SCALE GENOMIC DNA]</scope>
    <source>
        <strain evidence="6 7">B5-SW-15</strain>
    </source>
</reference>
<name>A0A850Q249_9RHOB</name>
<evidence type="ECO:0000256" key="3">
    <source>
        <dbReference type="ARBA" id="ARBA00023125"/>
    </source>
</evidence>
<sequence length="314" mass="33363">MSADPKTQKRLDDVARAAWLYYIAGKTQDEVATELGVSRQSAQRLVSQAMASGMVKVRIDHPISQCLDLASALKDRFALEFCEVVPYVSDPAATSIATAFATGDVLETWLNRTEPLVIGLGTGRTLRAAVEHLPKVDCRQHKIVSLTGNIAPDGSTAYYNVLFTMTEKVTAATYPLPTPVIANTVEEKEMLLGQKTIASTRELARQADVKFVGIGSISENAPLKIDGFVPAETIAALQKQGAVGEILGWTFDADGHLLAGLTNDRVCSAPLESGLTIGAASGVSKLPAILAAIKGGLVNGLVTDEVTATEMLRR</sequence>
<evidence type="ECO:0000313" key="6">
    <source>
        <dbReference type="EMBL" id="NVO23166.1"/>
    </source>
</evidence>
<dbReference type="PANTHER" id="PTHR34294">
    <property type="entry name" value="TRANSCRIPTIONAL REGULATOR-RELATED"/>
    <property type="match status" value="1"/>
</dbReference>
<comment type="similarity">
    <text evidence="1">Belongs to the SorC transcriptional regulatory family.</text>
</comment>
<dbReference type="Gene3D" id="1.10.10.10">
    <property type="entry name" value="Winged helix-like DNA-binding domain superfamily/Winged helix DNA-binding domain"/>
    <property type="match status" value="1"/>
</dbReference>
<comment type="caution">
    <text evidence="6">The sequence shown here is derived from an EMBL/GenBank/DDBJ whole genome shotgun (WGS) entry which is preliminary data.</text>
</comment>
<dbReference type="AlphaFoldDB" id="A0A850Q249"/>
<dbReference type="Proteomes" id="UP000592216">
    <property type="component" value="Unassembled WGS sequence"/>
</dbReference>
<dbReference type="InterPro" id="IPR051054">
    <property type="entry name" value="SorC_transcr_regulators"/>
</dbReference>
<dbReference type="SUPFAM" id="SSF100950">
    <property type="entry name" value="NagB/RpiA/CoA transferase-like"/>
    <property type="match status" value="1"/>
</dbReference>
<evidence type="ECO:0000256" key="1">
    <source>
        <dbReference type="ARBA" id="ARBA00010466"/>
    </source>
</evidence>
<evidence type="ECO:0000256" key="2">
    <source>
        <dbReference type="ARBA" id="ARBA00023015"/>
    </source>
</evidence>
<evidence type="ECO:0000259" key="5">
    <source>
        <dbReference type="Pfam" id="PF04198"/>
    </source>
</evidence>
<feature type="domain" description="Sugar-binding" evidence="5">
    <location>
        <begin position="62"/>
        <end position="312"/>
    </location>
</feature>
<dbReference type="InterPro" id="IPR037171">
    <property type="entry name" value="NagB/RpiA_transferase-like"/>
</dbReference>
<keyword evidence="3" id="KW-0238">DNA-binding</keyword>
<dbReference type="InterPro" id="IPR007324">
    <property type="entry name" value="Sugar-bd_dom_put"/>
</dbReference>
<accession>A0A850Q249</accession>
<keyword evidence="4" id="KW-0804">Transcription</keyword>
<dbReference type="EMBL" id="JABCJE010000002">
    <property type="protein sequence ID" value="NVO23166.1"/>
    <property type="molecule type" value="Genomic_DNA"/>
</dbReference>
<keyword evidence="2" id="KW-0805">Transcription regulation</keyword>
<dbReference type="GO" id="GO:0030246">
    <property type="term" value="F:carbohydrate binding"/>
    <property type="evidence" value="ECO:0007669"/>
    <property type="project" value="InterPro"/>
</dbReference>
<dbReference type="PANTHER" id="PTHR34294:SF1">
    <property type="entry name" value="TRANSCRIPTIONAL REGULATOR LSRR"/>
    <property type="match status" value="1"/>
</dbReference>
<dbReference type="Gene3D" id="3.40.50.1360">
    <property type="match status" value="1"/>
</dbReference>